<feature type="region of interest" description="Disordered" evidence="1">
    <location>
        <begin position="155"/>
        <end position="248"/>
    </location>
</feature>
<feature type="compositionally biased region" description="Basic and acidic residues" evidence="1">
    <location>
        <begin position="224"/>
        <end position="240"/>
    </location>
</feature>
<gene>
    <name evidence="3" type="ORF">JG688_00016086</name>
</gene>
<proteinExistence type="predicted"/>
<feature type="compositionally biased region" description="Low complexity" evidence="1">
    <location>
        <begin position="166"/>
        <end position="186"/>
    </location>
</feature>
<reference evidence="3" key="1">
    <citation type="submission" date="2021-01" db="EMBL/GenBank/DDBJ databases">
        <title>Phytophthora aleatoria, a newly-described species from Pinus radiata is distinct from Phytophthora cactorum isolates based on comparative genomics.</title>
        <authorList>
            <person name="Mcdougal R."/>
            <person name="Panda P."/>
            <person name="Williams N."/>
            <person name="Studholme D.J."/>
        </authorList>
    </citation>
    <scope>NUCLEOTIDE SEQUENCE</scope>
    <source>
        <strain evidence="3">NZFS 4037</strain>
    </source>
</reference>
<evidence type="ECO:0008006" key="5">
    <source>
        <dbReference type="Google" id="ProtNLM"/>
    </source>
</evidence>
<feature type="chain" id="PRO_5035246774" description="RxLR effector protein" evidence="2">
    <location>
        <begin position="21"/>
        <end position="299"/>
    </location>
</feature>
<comment type="caution">
    <text evidence="3">The sequence shown here is derived from an EMBL/GenBank/DDBJ whole genome shotgun (WGS) entry which is preliminary data.</text>
</comment>
<evidence type="ECO:0000256" key="2">
    <source>
        <dbReference type="SAM" id="SignalP"/>
    </source>
</evidence>
<accession>A0A8J5MD19</accession>
<keyword evidence="4" id="KW-1185">Reference proteome</keyword>
<evidence type="ECO:0000313" key="4">
    <source>
        <dbReference type="Proteomes" id="UP000709295"/>
    </source>
</evidence>
<keyword evidence="2" id="KW-0732">Signal</keyword>
<feature type="region of interest" description="Disordered" evidence="1">
    <location>
        <begin position="96"/>
        <end position="143"/>
    </location>
</feature>
<feature type="signal peptide" evidence="2">
    <location>
        <begin position="1"/>
        <end position="20"/>
    </location>
</feature>
<evidence type="ECO:0000256" key="1">
    <source>
        <dbReference type="SAM" id="MobiDB-lite"/>
    </source>
</evidence>
<dbReference type="AlphaFoldDB" id="A0A8J5MD19"/>
<protein>
    <recommendedName>
        <fullName evidence="5">RxLR effector protein</fullName>
    </recommendedName>
</protein>
<name>A0A8J5MD19_9STRA</name>
<feature type="compositionally biased region" description="Polar residues" evidence="1">
    <location>
        <begin position="113"/>
        <end position="127"/>
    </location>
</feature>
<dbReference type="Proteomes" id="UP000709295">
    <property type="component" value="Unassembled WGS sequence"/>
</dbReference>
<evidence type="ECO:0000313" key="3">
    <source>
        <dbReference type="EMBL" id="KAG6946353.1"/>
    </source>
</evidence>
<sequence>MRLSFLLLLAATALVASVNTLHIEADTEAKSLRSIKTAVDDGVAEKRGGFYYKFDFNLLDDIFHIKSRFTSNEYSPTGAFPIAILREIVQRSSDDSFAVRGETAPEAPARTGEASQATKKVTDSSRPSTPPHEAGSSAEKDDENEAALFRGLFESDDEDEDPTRCAHASSSSAVHQSSGATYSFHLSSDEDSLSSDEGSHDYSLAKRPSLPSSPPSTPMGVDDDGGRSREDVGGVSREDESSFDFPSGDTGTVKLFLSQPRVQAQLVMLESYPHPHALVFLVAKVLQPIPAIKVTMKER</sequence>
<dbReference type="EMBL" id="JAENGY010001897">
    <property type="protein sequence ID" value="KAG6946353.1"/>
    <property type="molecule type" value="Genomic_DNA"/>
</dbReference>
<organism evidence="3 4">
    <name type="scientific">Phytophthora aleatoria</name>
    <dbReference type="NCBI Taxonomy" id="2496075"/>
    <lineage>
        <taxon>Eukaryota</taxon>
        <taxon>Sar</taxon>
        <taxon>Stramenopiles</taxon>
        <taxon>Oomycota</taxon>
        <taxon>Peronosporomycetes</taxon>
        <taxon>Peronosporales</taxon>
        <taxon>Peronosporaceae</taxon>
        <taxon>Phytophthora</taxon>
    </lineage>
</organism>